<evidence type="ECO:0000259" key="1">
    <source>
        <dbReference type="PROSITE" id="PS51084"/>
    </source>
</evidence>
<dbReference type="Gene3D" id="3.30.428.10">
    <property type="entry name" value="HIT-like"/>
    <property type="match status" value="1"/>
</dbReference>
<name>A0A3B0X8S2_9ZZZZ</name>
<organism evidence="2">
    <name type="scientific">hydrothermal vent metagenome</name>
    <dbReference type="NCBI Taxonomy" id="652676"/>
    <lineage>
        <taxon>unclassified sequences</taxon>
        <taxon>metagenomes</taxon>
        <taxon>ecological metagenomes</taxon>
    </lineage>
</organism>
<dbReference type="AlphaFoldDB" id="A0A3B0X8S2"/>
<dbReference type="GO" id="GO:0016787">
    <property type="term" value="F:hydrolase activity"/>
    <property type="evidence" value="ECO:0007669"/>
    <property type="project" value="UniProtKB-KW"/>
</dbReference>
<proteinExistence type="predicted"/>
<dbReference type="Pfam" id="PF01230">
    <property type="entry name" value="HIT"/>
    <property type="match status" value="1"/>
</dbReference>
<gene>
    <name evidence="2" type="ORF">MNBD_GAMMA11-3165</name>
</gene>
<sequence length="139" mass="15916">MPFTLHPQLQADCYEPGTINSSLLLLHKNALVPWFILVPNTHENELFKLEPAHQQLIQEQTSQIARFVITCLKAEKLNIATIGNIVPQLHIHIIGRHSDDFCWPAPVWGQSEFAHYTPQKLQRIKADLIRENIIDTAHS</sequence>
<dbReference type="PROSITE" id="PS51084">
    <property type="entry name" value="HIT_2"/>
    <property type="match status" value="1"/>
</dbReference>
<feature type="domain" description="HIT" evidence="1">
    <location>
        <begin position="36"/>
        <end position="103"/>
    </location>
</feature>
<keyword evidence="2" id="KW-0378">Hydrolase</keyword>
<dbReference type="InterPro" id="IPR036265">
    <property type="entry name" value="HIT-like_sf"/>
</dbReference>
<accession>A0A3B0X8S2</accession>
<protein>
    <submittedName>
        <fullName evidence="2">Diadenosine tetraphosphate (Ap4A) hydrolase and other HIT family hydrolases</fullName>
    </submittedName>
</protein>
<dbReference type="EMBL" id="UOFG01000132">
    <property type="protein sequence ID" value="VAW60793.1"/>
    <property type="molecule type" value="Genomic_DNA"/>
</dbReference>
<dbReference type="PIRSF" id="PIRSF000714">
    <property type="entry name" value="HIT"/>
    <property type="match status" value="1"/>
</dbReference>
<dbReference type="SUPFAM" id="SSF54197">
    <property type="entry name" value="HIT-like"/>
    <property type="match status" value="1"/>
</dbReference>
<dbReference type="InterPro" id="IPR026026">
    <property type="entry name" value="HIT_Hint"/>
</dbReference>
<reference evidence="2" key="1">
    <citation type="submission" date="2018-06" db="EMBL/GenBank/DDBJ databases">
        <authorList>
            <person name="Zhirakovskaya E."/>
        </authorList>
    </citation>
    <scope>NUCLEOTIDE SEQUENCE</scope>
</reference>
<evidence type="ECO:0000313" key="2">
    <source>
        <dbReference type="EMBL" id="VAW60793.1"/>
    </source>
</evidence>
<dbReference type="InterPro" id="IPR011146">
    <property type="entry name" value="HIT-like"/>
</dbReference>